<keyword evidence="2" id="KW-1185">Reference proteome</keyword>
<accession>A0A5B7KHV9</accession>
<dbReference type="EMBL" id="VSRR010139735">
    <property type="protein sequence ID" value="MPD04175.1"/>
    <property type="molecule type" value="Genomic_DNA"/>
</dbReference>
<reference evidence="1 2" key="1">
    <citation type="submission" date="2019-05" db="EMBL/GenBank/DDBJ databases">
        <title>Another draft genome of Portunus trituberculatus and its Hox gene families provides insights of decapod evolution.</title>
        <authorList>
            <person name="Jeong J.-H."/>
            <person name="Song I."/>
            <person name="Kim S."/>
            <person name="Choi T."/>
            <person name="Kim D."/>
            <person name="Ryu S."/>
            <person name="Kim W."/>
        </authorList>
    </citation>
    <scope>NUCLEOTIDE SEQUENCE [LARGE SCALE GENOMIC DNA]</scope>
    <source>
        <tissue evidence="1">Muscle</tissue>
    </source>
</reference>
<name>A0A5B7KHV9_PORTR</name>
<dbReference type="AlphaFoldDB" id="A0A5B7KHV9"/>
<proteinExistence type="predicted"/>
<evidence type="ECO:0000313" key="2">
    <source>
        <dbReference type="Proteomes" id="UP000324222"/>
    </source>
</evidence>
<sequence>MSSPPLPPPSTPSSLPYHPSPFPHHNCLQSPHHHPCHTTPFLFHTTSASTLHTIISRIPPPMTTPSLPPTLYPITITPLPIPVQYHHFIHLATTSSFNTVP</sequence>
<dbReference type="Proteomes" id="UP000324222">
    <property type="component" value="Unassembled WGS sequence"/>
</dbReference>
<organism evidence="1 2">
    <name type="scientific">Portunus trituberculatus</name>
    <name type="common">Swimming crab</name>
    <name type="synonym">Neptunus trituberculatus</name>
    <dbReference type="NCBI Taxonomy" id="210409"/>
    <lineage>
        <taxon>Eukaryota</taxon>
        <taxon>Metazoa</taxon>
        <taxon>Ecdysozoa</taxon>
        <taxon>Arthropoda</taxon>
        <taxon>Crustacea</taxon>
        <taxon>Multicrustacea</taxon>
        <taxon>Malacostraca</taxon>
        <taxon>Eumalacostraca</taxon>
        <taxon>Eucarida</taxon>
        <taxon>Decapoda</taxon>
        <taxon>Pleocyemata</taxon>
        <taxon>Brachyura</taxon>
        <taxon>Eubrachyura</taxon>
        <taxon>Portunoidea</taxon>
        <taxon>Portunidae</taxon>
        <taxon>Portuninae</taxon>
        <taxon>Portunus</taxon>
    </lineage>
</organism>
<protein>
    <submittedName>
        <fullName evidence="1">Uncharacterized protein</fullName>
    </submittedName>
</protein>
<gene>
    <name evidence="1" type="ORF">E2C01_099849</name>
</gene>
<evidence type="ECO:0000313" key="1">
    <source>
        <dbReference type="EMBL" id="MPD04175.1"/>
    </source>
</evidence>
<comment type="caution">
    <text evidence="1">The sequence shown here is derived from an EMBL/GenBank/DDBJ whole genome shotgun (WGS) entry which is preliminary data.</text>
</comment>